<dbReference type="InterPro" id="IPR036236">
    <property type="entry name" value="Znf_C2H2_sf"/>
</dbReference>
<dbReference type="GO" id="GO:0000981">
    <property type="term" value="F:DNA-binding transcription factor activity, RNA polymerase II-specific"/>
    <property type="evidence" value="ECO:0007669"/>
    <property type="project" value="TreeGrafter"/>
</dbReference>
<keyword evidence="3" id="KW-0677">Repeat</keyword>
<evidence type="ECO:0000256" key="5">
    <source>
        <dbReference type="ARBA" id="ARBA00022833"/>
    </source>
</evidence>
<dbReference type="PANTHER" id="PTHR45944:SF2">
    <property type="entry name" value="SCHNURRI, ISOFORM F"/>
    <property type="match status" value="1"/>
</dbReference>
<organism evidence="12 13">
    <name type="scientific">Callorhinchus milii</name>
    <name type="common">Ghost shark</name>
    <dbReference type="NCBI Taxonomy" id="7868"/>
    <lineage>
        <taxon>Eukaryota</taxon>
        <taxon>Metazoa</taxon>
        <taxon>Chordata</taxon>
        <taxon>Craniata</taxon>
        <taxon>Vertebrata</taxon>
        <taxon>Chondrichthyes</taxon>
        <taxon>Holocephali</taxon>
        <taxon>Chimaeriformes</taxon>
        <taxon>Callorhinchidae</taxon>
        <taxon>Callorhinchus</taxon>
    </lineage>
</organism>
<reference evidence="12" key="4">
    <citation type="submission" date="2025-08" db="UniProtKB">
        <authorList>
            <consortium name="Ensembl"/>
        </authorList>
    </citation>
    <scope>IDENTIFICATION</scope>
</reference>
<dbReference type="InterPro" id="IPR013087">
    <property type="entry name" value="Znf_C2H2_type"/>
</dbReference>
<proteinExistence type="predicted"/>
<dbReference type="SUPFAM" id="SSF57667">
    <property type="entry name" value="beta-beta-alpha zinc fingers"/>
    <property type="match status" value="1"/>
</dbReference>
<dbReference type="PANTHER" id="PTHR45944">
    <property type="entry name" value="SCHNURRI, ISOFORM F"/>
    <property type="match status" value="1"/>
</dbReference>
<reference evidence="13" key="2">
    <citation type="journal article" date="2007" name="PLoS Biol.">
        <title>Survey sequencing and comparative analysis of the elephant shark (Callorhinchus milii) genome.</title>
        <authorList>
            <person name="Venkatesh B."/>
            <person name="Kirkness E.F."/>
            <person name="Loh Y.H."/>
            <person name="Halpern A.L."/>
            <person name="Lee A.P."/>
            <person name="Johnson J."/>
            <person name="Dandona N."/>
            <person name="Viswanathan L.D."/>
            <person name="Tay A."/>
            <person name="Venter J.C."/>
            <person name="Strausberg R.L."/>
            <person name="Brenner S."/>
        </authorList>
    </citation>
    <scope>NUCLEOTIDE SEQUENCE [LARGE SCALE GENOMIC DNA]</scope>
</reference>
<dbReference type="FunFam" id="3.30.160.60:FF:000145">
    <property type="entry name" value="Zinc finger protein 574"/>
    <property type="match status" value="1"/>
</dbReference>
<evidence type="ECO:0000256" key="4">
    <source>
        <dbReference type="ARBA" id="ARBA00022771"/>
    </source>
</evidence>
<dbReference type="GO" id="GO:0005634">
    <property type="term" value="C:nucleus"/>
    <property type="evidence" value="ECO:0007669"/>
    <property type="project" value="UniProtKB-SubCell"/>
</dbReference>
<evidence type="ECO:0000256" key="2">
    <source>
        <dbReference type="ARBA" id="ARBA00022723"/>
    </source>
</evidence>
<dbReference type="InterPro" id="IPR051969">
    <property type="entry name" value="Zinc-finger_DNA-bd_regulators"/>
</dbReference>
<evidence type="ECO:0000259" key="11">
    <source>
        <dbReference type="PROSITE" id="PS50157"/>
    </source>
</evidence>
<keyword evidence="2" id="KW-0479">Metal-binding</keyword>
<feature type="compositionally biased region" description="Basic residues" evidence="10">
    <location>
        <begin position="108"/>
        <end position="118"/>
    </location>
</feature>
<evidence type="ECO:0000256" key="1">
    <source>
        <dbReference type="ARBA" id="ARBA00004123"/>
    </source>
</evidence>
<sequence length="118" mass="13334">NGAESFPVVRRLKHCNCLGSHREDEVPVRGGGRGKQQSQQCSIGCEKPSALRTHRHSHTSARPYRCSLCTSSFKTKGNLTKHMKSKVHRKLRLRLRDAPANQEQTHRLGGRKALHHHS</sequence>
<evidence type="ECO:0000256" key="3">
    <source>
        <dbReference type="ARBA" id="ARBA00022737"/>
    </source>
</evidence>
<evidence type="ECO:0000256" key="9">
    <source>
        <dbReference type="PROSITE-ProRule" id="PRU00042"/>
    </source>
</evidence>
<dbReference type="SMART" id="SM00355">
    <property type="entry name" value="ZnF_C2H2"/>
    <property type="match status" value="1"/>
</dbReference>
<keyword evidence="4 9" id="KW-0863">Zinc-finger</keyword>
<protein>
    <recommendedName>
        <fullName evidence="11">C2H2-type domain-containing protein</fullName>
    </recommendedName>
</protein>
<evidence type="ECO:0000256" key="7">
    <source>
        <dbReference type="ARBA" id="ARBA00023163"/>
    </source>
</evidence>
<feature type="domain" description="C2H2-type" evidence="11">
    <location>
        <begin position="64"/>
        <end position="93"/>
    </location>
</feature>
<evidence type="ECO:0000256" key="6">
    <source>
        <dbReference type="ARBA" id="ARBA00023015"/>
    </source>
</evidence>
<dbReference type="PROSITE" id="PS50157">
    <property type="entry name" value="ZINC_FINGER_C2H2_2"/>
    <property type="match status" value="1"/>
</dbReference>
<keyword evidence="7" id="KW-0804">Transcription</keyword>
<evidence type="ECO:0000256" key="8">
    <source>
        <dbReference type="ARBA" id="ARBA00023242"/>
    </source>
</evidence>
<reference evidence="13" key="1">
    <citation type="journal article" date="2006" name="Science">
        <title>Ancient noncoding elements conserved in the human genome.</title>
        <authorList>
            <person name="Venkatesh B."/>
            <person name="Kirkness E.F."/>
            <person name="Loh Y.H."/>
            <person name="Halpern A.L."/>
            <person name="Lee A.P."/>
            <person name="Johnson J."/>
            <person name="Dandona N."/>
            <person name="Viswanathan L.D."/>
            <person name="Tay A."/>
            <person name="Venter J.C."/>
            <person name="Strausberg R.L."/>
            <person name="Brenner S."/>
        </authorList>
    </citation>
    <scope>NUCLEOTIDE SEQUENCE [LARGE SCALE GENOMIC DNA]</scope>
</reference>
<dbReference type="InParanoid" id="A0A4W3JEU4"/>
<dbReference type="Pfam" id="PF00096">
    <property type="entry name" value="zf-C2H2"/>
    <property type="match status" value="1"/>
</dbReference>
<feature type="region of interest" description="Disordered" evidence="10">
    <location>
        <begin position="22"/>
        <end position="42"/>
    </location>
</feature>
<dbReference type="Proteomes" id="UP000314986">
    <property type="component" value="Unassembled WGS sequence"/>
</dbReference>
<keyword evidence="6" id="KW-0805">Transcription regulation</keyword>
<evidence type="ECO:0000313" key="12">
    <source>
        <dbReference type="Ensembl" id="ENSCMIP00000036603.1"/>
    </source>
</evidence>
<reference evidence="12" key="5">
    <citation type="submission" date="2025-09" db="UniProtKB">
        <authorList>
            <consortium name="Ensembl"/>
        </authorList>
    </citation>
    <scope>IDENTIFICATION</scope>
</reference>
<name>A0A4W3JEU4_CALMI</name>
<evidence type="ECO:0000313" key="13">
    <source>
        <dbReference type="Proteomes" id="UP000314986"/>
    </source>
</evidence>
<keyword evidence="5" id="KW-0862">Zinc</keyword>
<dbReference type="PROSITE" id="PS00028">
    <property type="entry name" value="ZINC_FINGER_C2H2_1"/>
    <property type="match status" value="1"/>
</dbReference>
<comment type="subcellular location">
    <subcellularLocation>
        <location evidence="1">Nucleus</location>
    </subcellularLocation>
</comment>
<feature type="region of interest" description="Disordered" evidence="10">
    <location>
        <begin position="94"/>
        <end position="118"/>
    </location>
</feature>
<dbReference type="AlphaFoldDB" id="A0A4W3JEU4"/>
<dbReference type="Gene3D" id="3.30.160.60">
    <property type="entry name" value="Classic Zinc Finger"/>
    <property type="match status" value="1"/>
</dbReference>
<keyword evidence="13" id="KW-1185">Reference proteome</keyword>
<accession>A0A4W3JEU4</accession>
<reference evidence="13" key="3">
    <citation type="journal article" date="2014" name="Nature">
        <title>Elephant shark genome provides unique insights into gnathostome evolution.</title>
        <authorList>
            <consortium name="International Elephant Shark Genome Sequencing Consortium"/>
            <person name="Venkatesh B."/>
            <person name="Lee A.P."/>
            <person name="Ravi V."/>
            <person name="Maurya A.K."/>
            <person name="Lian M.M."/>
            <person name="Swann J.B."/>
            <person name="Ohta Y."/>
            <person name="Flajnik M.F."/>
            <person name="Sutoh Y."/>
            <person name="Kasahara M."/>
            <person name="Hoon S."/>
            <person name="Gangu V."/>
            <person name="Roy S.W."/>
            <person name="Irimia M."/>
            <person name="Korzh V."/>
            <person name="Kondrychyn I."/>
            <person name="Lim Z.W."/>
            <person name="Tay B.H."/>
            <person name="Tohari S."/>
            <person name="Kong K.W."/>
            <person name="Ho S."/>
            <person name="Lorente-Galdos B."/>
            <person name="Quilez J."/>
            <person name="Marques-Bonet T."/>
            <person name="Raney B.J."/>
            <person name="Ingham P.W."/>
            <person name="Tay A."/>
            <person name="Hillier L.W."/>
            <person name="Minx P."/>
            <person name="Boehm T."/>
            <person name="Wilson R.K."/>
            <person name="Brenner S."/>
            <person name="Warren W.C."/>
        </authorList>
    </citation>
    <scope>NUCLEOTIDE SEQUENCE [LARGE SCALE GENOMIC DNA]</scope>
</reference>
<evidence type="ECO:0000256" key="10">
    <source>
        <dbReference type="SAM" id="MobiDB-lite"/>
    </source>
</evidence>
<dbReference type="GO" id="GO:0008270">
    <property type="term" value="F:zinc ion binding"/>
    <property type="evidence" value="ECO:0007669"/>
    <property type="project" value="UniProtKB-KW"/>
</dbReference>
<dbReference type="GO" id="GO:0000978">
    <property type="term" value="F:RNA polymerase II cis-regulatory region sequence-specific DNA binding"/>
    <property type="evidence" value="ECO:0007669"/>
    <property type="project" value="TreeGrafter"/>
</dbReference>
<keyword evidence="8" id="KW-0539">Nucleus</keyword>
<dbReference type="Ensembl" id="ENSCMIT00000037144.1">
    <property type="protein sequence ID" value="ENSCMIP00000036603.1"/>
    <property type="gene ID" value="ENSCMIG00000015470.1"/>
</dbReference>